<proteinExistence type="predicted"/>
<reference evidence="3 4" key="1">
    <citation type="submission" date="2019-01" db="EMBL/GenBank/DDBJ databases">
        <authorList>
            <person name="Sayadi A."/>
        </authorList>
    </citation>
    <scope>NUCLEOTIDE SEQUENCE [LARGE SCALE GENOMIC DNA]</scope>
</reference>
<feature type="domain" description="Folliculin-interacting protein C-terminal" evidence="2">
    <location>
        <begin position="661"/>
        <end position="844"/>
    </location>
</feature>
<dbReference type="InterPro" id="IPR028085">
    <property type="entry name" value="FNIP_mid_dom"/>
</dbReference>
<dbReference type="Proteomes" id="UP000410492">
    <property type="component" value="Unassembled WGS sequence"/>
</dbReference>
<evidence type="ECO:0008006" key="5">
    <source>
        <dbReference type="Google" id="ProtNLM"/>
    </source>
</evidence>
<name>A0A653DHP4_CALMS</name>
<dbReference type="PANTHER" id="PTHR21634:SF9">
    <property type="entry name" value="RE13835P"/>
    <property type="match status" value="1"/>
</dbReference>
<accession>A0A653DHP4</accession>
<dbReference type="Pfam" id="PF14637">
    <property type="entry name" value="FNIP_M"/>
    <property type="match status" value="1"/>
</dbReference>
<sequence>HWKRHVIFIFTIYWHELDVSFPQTKKNVSVLSQLMADADYRTCTSATGNNTEGNQENNGKCYAEDSSTADHLTLEHFRIVLYKECRFKGSHLLFDTSALNGRTSRSTNDSNASRFHNVVEHEGVGRLPEIIFGSTAMRYNDTYFKVHDLSQQYLLFTQVFSAQCGQKFRALQSFGPLQNISTTSVIMEQGVIDSSRVSLADMDSFSKLRWLNNRNSTLSTDSGFGELSFNSTSFQPDRSSIGTIPTITSLSLSNYGSYTGSVKESQSSCTGNPKERFSRFGIAIIVSVTARSNYRDFYLKHLLYVQSILNRLKYYLFCTYNNPNFFFEVMSEISKASIQWLVDLAYTLKKNSICERLDENRVDRVRKPRISFPRIMNVLSFKSFGANIEKGKFDLFCETLVQLNCKENKFFLGTLLTAILSYHLGWVNTCVTTSSSCNSYNALRCQLLDLCGTMADIPRISKTVIFGSEELLVSKVLRFLSYFIRYRKVVKRDIKLDDSLENLNIINSTCDSHSTRLEGDNAMRHKIDVINETLEEEPEDEMGSSTMEKSVVFILGEDEKLVNIKSEETVSQKNVFKETKTLGMSKKKSFASMTHLVKEDEDNDVCAMAMSKKKSFSSLASLELHEMATSMQPRNEAVIPIIEHDVKSKKKKKNIKIIMFPLPKIKIIQDFIEVTPFEHTLKNPSLCKFVPDMIVQGTVVPTKYWENQLKCDVVMHNYYHFSDSSMEESAVVLGNVDKGDVGVLSNKRLSMKPSSVEEPVDASDLIFNMLDVLQQMWKLKVPKKYCTTFIEQRLLEICLRSSAMAEFLLSADFCTIEELTSSLNIATTDVPLLMSVASHIKPEISRKYGISYQ</sequence>
<feature type="domain" description="Folliculin-interacting protein middle" evidence="1">
    <location>
        <begin position="272"/>
        <end position="489"/>
    </location>
</feature>
<dbReference type="PANTHER" id="PTHR21634">
    <property type="entry name" value="RE13835P"/>
    <property type="match status" value="1"/>
</dbReference>
<protein>
    <recommendedName>
        <fullName evidence="5">UDENN FNIP1/2-type domain-containing protein</fullName>
    </recommendedName>
</protein>
<dbReference type="GO" id="GO:0005737">
    <property type="term" value="C:cytoplasm"/>
    <property type="evidence" value="ECO:0007669"/>
    <property type="project" value="TreeGrafter"/>
</dbReference>
<dbReference type="AlphaFoldDB" id="A0A653DHP4"/>
<dbReference type="EMBL" id="CAACVG010012153">
    <property type="protein sequence ID" value="VEN59731.1"/>
    <property type="molecule type" value="Genomic_DNA"/>
</dbReference>
<dbReference type="GO" id="GO:0042030">
    <property type="term" value="F:ATPase inhibitor activity"/>
    <property type="evidence" value="ECO:0007669"/>
    <property type="project" value="TreeGrafter"/>
</dbReference>
<keyword evidence="4" id="KW-1185">Reference proteome</keyword>
<evidence type="ECO:0000259" key="1">
    <source>
        <dbReference type="Pfam" id="PF14637"/>
    </source>
</evidence>
<evidence type="ECO:0000259" key="2">
    <source>
        <dbReference type="Pfam" id="PF14638"/>
    </source>
</evidence>
<feature type="non-terminal residue" evidence="3">
    <location>
        <position position="1"/>
    </location>
</feature>
<gene>
    <name evidence="3" type="ORF">CALMAC_LOCUS17647</name>
</gene>
<evidence type="ECO:0000313" key="4">
    <source>
        <dbReference type="Proteomes" id="UP000410492"/>
    </source>
</evidence>
<evidence type="ECO:0000313" key="3">
    <source>
        <dbReference type="EMBL" id="VEN59731.1"/>
    </source>
</evidence>
<dbReference type="OrthoDB" id="10051712at2759"/>
<dbReference type="InterPro" id="IPR028086">
    <property type="entry name" value="FNIP_C_dom"/>
</dbReference>
<dbReference type="Pfam" id="PF14638">
    <property type="entry name" value="FNIP_C"/>
    <property type="match status" value="1"/>
</dbReference>
<organism evidence="3 4">
    <name type="scientific">Callosobruchus maculatus</name>
    <name type="common">Southern cowpea weevil</name>
    <name type="synonym">Pulse bruchid</name>
    <dbReference type="NCBI Taxonomy" id="64391"/>
    <lineage>
        <taxon>Eukaryota</taxon>
        <taxon>Metazoa</taxon>
        <taxon>Ecdysozoa</taxon>
        <taxon>Arthropoda</taxon>
        <taxon>Hexapoda</taxon>
        <taxon>Insecta</taxon>
        <taxon>Pterygota</taxon>
        <taxon>Neoptera</taxon>
        <taxon>Endopterygota</taxon>
        <taxon>Coleoptera</taxon>
        <taxon>Polyphaga</taxon>
        <taxon>Cucujiformia</taxon>
        <taxon>Chrysomeloidea</taxon>
        <taxon>Chrysomelidae</taxon>
        <taxon>Bruchinae</taxon>
        <taxon>Bruchini</taxon>
        <taxon>Callosobruchus</taxon>
    </lineage>
</organism>
<dbReference type="GO" id="GO:0051087">
    <property type="term" value="F:protein-folding chaperone binding"/>
    <property type="evidence" value="ECO:0007669"/>
    <property type="project" value="TreeGrafter"/>
</dbReference>